<name>A0ABY2RT94_9PSEU</name>
<protein>
    <submittedName>
        <fullName evidence="2">Uncharacterized protein</fullName>
    </submittedName>
</protein>
<dbReference type="RefSeq" id="WP_116051964.1">
    <property type="nucleotide sequence ID" value="NZ_SWMS01000053.1"/>
</dbReference>
<proteinExistence type="predicted"/>
<accession>A0ABY2RT94</accession>
<dbReference type="Proteomes" id="UP000309992">
    <property type="component" value="Unassembled WGS sequence"/>
</dbReference>
<dbReference type="EMBL" id="SWMS01000053">
    <property type="protein sequence ID" value="TKG58472.1"/>
    <property type="molecule type" value="Genomic_DNA"/>
</dbReference>
<comment type="caution">
    <text evidence="2">The sequence shown here is derived from an EMBL/GenBank/DDBJ whole genome shotgun (WGS) entry which is preliminary data.</text>
</comment>
<feature type="region of interest" description="Disordered" evidence="1">
    <location>
        <begin position="1"/>
        <end position="27"/>
    </location>
</feature>
<evidence type="ECO:0000313" key="2">
    <source>
        <dbReference type="EMBL" id="TKG58472.1"/>
    </source>
</evidence>
<evidence type="ECO:0000256" key="1">
    <source>
        <dbReference type="SAM" id="MobiDB-lite"/>
    </source>
</evidence>
<reference evidence="2 3" key="1">
    <citation type="journal article" date="2015" name="Antonie Van Leeuwenhoek">
        <title>Prauserella endophytica sp. nov., an endophytic actinobacterium isolated from Tamarix taklamakanensis.</title>
        <authorList>
            <person name="Liu J.M."/>
            <person name="Habden X."/>
            <person name="Guo L."/>
            <person name="Tuo L."/>
            <person name="Jiang Z.K."/>
            <person name="Liu S.W."/>
            <person name="Liu X.F."/>
            <person name="Chen L."/>
            <person name="Li R.F."/>
            <person name="Zhang Y.Q."/>
            <person name="Sun C.H."/>
        </authorList>
    </citation>
    <scope>NUCLEOTIDE SEQUENCE [LARGE SCALE GENOMIC DNA]</scope>
    <source>
        <strain evidence="2 3">CGMCC 4.7182</strain>
    </source>
</reference>
<organism evidence="2 3">
    <name type="scientific">Prauserella endophytica</name>
    <dbReference type="NCBI Taxonomy" id="1592324"/>
    <lineage>
        <taxon>Bacteria</taxon>
        <taxon>Bacillati</taxon>
        <taxon>Actinomycetota</taxon>
        <taxon>Actinomycetes</taxon>
        <taxon>Pseudonocardiales</taxon>
        <taxon>Pseudonocardiaceae</taxon>
        <taxon>Prauserella</taxon>
        <taxon>Prauserella coralliicola group</taxon>
    </lineage>
</organism>
<keyword evidence="3" id="KW-1185">Reference proteome</keyword>
<gene>
    <name evidence="2" type="ORF">FCN18_37970</name>
</gene>
<sequence>MSDWFLPSEETVRFHPVPPPETSSERTVQFPAIPGEPRAEQTTDLVLFSTPRPRKLHDWIAAQMPEPEPEWPTVDLDSQDYT</sequence>
<evidence type="ECO:0000313" key="3">
    <source>
        <dbReference type="Proteomes" id="UP000309992"/>
    </source>
</evidence>